<dbReference type="EMBL" id="JBHRXJ010000003">
    <property type="protein sequence ID" value="MFC3527771.1"/>
    <property type="molecule type" value="Genomic_DNA"/>
</dbReference>
<keyword evidence="2" id="KW-0732">Signal</keyword>
<organism evidence="3 4">
    <name type="scientific">Paracoccus mangrovi</name>
    <dbReference type="NCBI Taxonomy" id="1715645"/>
    <lineage>
        <taxon>Bacteria</taxon>
        <taxon>Pseudomonadati</taxon>
        <taxon>Pseudomonadota</taxon>
        <taxon>Alphaproteobacteria</taxon>
        <taxon>Rhodobacterales</taxon>
        <taxon>Paracoccaceae</taxon>
        <taxon>Paracoccus</taxon>
    </lineage>
</organism>
<reference evidence="4" key="1">
    <citation type="journal article" date="2019" name="Int. J. Syst. Evol. Microbiol.">
        <title>The Global Catalogue of Microorganisms (GCM) 10K type strain sequencing project: providing services to taxonomists for standard genome sequencing and annotation.</title>
        <authorList>
            <consortium name="The Broad Institute Genomics Platform"/>
            <consortium name="The Broad Institute Genome Sequencing Center for Infectious Disease"/>
            <person name="Wu L."/>
            <person name="Ma J."/>
        </authorList>
    </citation>
    <scope>NUCLEOTIDE SEQUENCE [LARGE SCALE GENOMIC DNA]</scope>
    <source>
        <strain evidence="4">KCTC 42899</strain>
    </source>
</reference>
<feature type="signal peptide" evidence="2">
    <location>
        <begin position="1"/>
        <end position="21"/>
    </location>
</feature>
<accession>A0ABV7R0F7</accession>
<evidence type="ECO:0000256" key="1">
    <source>
        <dbReference type="SAM" id="MobiDB-lite"/>
    </source>
</evidence>
<keyword evidence="4" id="KW-1185">Reference proteome</keyword>
<feature type="region of interest" description="Disordered" evidence="1">
    <location>
        <begin position="390"/>
        <end position="418"/>
    </location>
</feature>
<feature type="chain" id="PRO_5045612917" evidence="2">
    <location>
        <begin position="22"/>
        <end position="533"/>
    </location>
</feature>
<sequence length="533" mass="55652">MNLRLTSSAIALAAMTAPAFADVTPEQVWQSWVDYYQGAGYQIKEGGREKAGDTLTLTDVVAAGGTAENPASFAFGTVTLSDTGDGKVRTVFSDRATGSIKGSEADGKSFEIPFTIDMPGNSTVTSGAPEDMTHEFNYPTIDIALTTMKVGDKENPLPIRFSIAGSTGTMHFVAGETAKYEYKAHAERMNASGDIQTEDGGKIKFDTNMSGLEMSGDLALPKGANMGGDMNAAIKSGTAMSGSVKSGAMTATFDFTATGEDGQPQTGKGKYDGKGFDLTFAMSQDGLTYQGNSDAFTSEISGGQFPFPIKYAAESGSFDLQFPVLKSDTAQPFKLAYSLAGLTMGDEIWALFDPEAKLPRDPASLDLDLTGTAKVNEDLLDPAVMAAEAEAATPTDAAPEANPETTPDAGDAATADAEAVATPEPFVPVDLNINQFALSALGAKITANGQLTGPEGGDLIQAPVGKLNATFEGVNGLLDTLGSMGLVPEDQLMSVRMMLTMFGKPAAEGEDKLTTELEFKEDGSLTANGQQLR</sequence>
<gene>
    <name evidence="3" type="ORF">ACFOMH_06245</name>
</gene>
<proteinExistence type="predicted"/>
<evidence type="ECO:0000313" key="4">
    <source>
        <dbReference type="Proteomes" id="UP001595721"/>
    </source>
</evidence>
<name>A0ABV7R0F7_9RHOB</name>
<dbReference type="RefSeq" id="WP_377743306.1">
    <property type="nucleotide sequence ID" value="NZ_JBHRXJ010000003.1"/>
</dbReference>
<protein>
    <submittedName>
        <fullName evidence="3">DUF2125 domain-containing protein</fullName>
    </submittedName>
</protein>
<evidence type="ECO:0000313" key="3">
    <source>
        <dbReference type="EMBL" id="MFC3527771.1"/>
    </source>
</evidence>
<dbReference type="Proteomes" id="UP001595721">
    <property type="component" value="Unassembled WGS sequence"/>
</dbReference>
<evidence type="ECO:0000256" key="2">
    <source>
        <dbReference type="SAM" id="SignalP"/>
    </source>
</evidence>
<comment type="caution">
    <text evidence="3">The sequence shown here is derived from an EMBL/GenBank/DDBJ whole genome shotgun (WGS) entry which is preliminary data.</text>
</comment>